<evidence type="ECO:0000313" key="7">
    <source>
        <dbReference type="Proteomes" id="UP000799302"/>
    </source>
</evidence>
<accession>A0A6A6U061</accession>
<keyword evidence="4" id="KW-0456">Lyase</keyword>
<evidence type="ECO:0000256" key="4">
    <source>
        <dbReference type="ARBA" id="ARBA00023239"/>
    </source>
</evidence>
<keyword evidence="7" id="KW-1185">Reference proteome</keyword>
<dbReference type="EMBL" id="MU004243">
    <property type="protein sequence ID" value="KAF2664314.1"/>
    <property type="molecule type" value="Genomic_DNA"/>
</dbReference>
<evidence type="ECO:0000256" key="3">
    <source>
        <dbReference type="ARBA" id="ARBA00022833"/>
    </source>
</evidence>
<dbReference type="PANTHER" id="PTHR33337">
    <property type="entry name" value="GFA DOMAIN-CONTAINING PROTEIN"/>
    <property type="match status" value="1"/>
</dbReference>
<keyword evidence="3" id="KW-0862">Zinc</keyword>
<dbReference type="OrthoDB" id="406544at2759"/>
<organism evidence="6 7">
    <name type="scientific">Microthyrium microscopicum</name>
    <dbReference type="NCBI Taxonomy" id="703497"/>
    <lineage>
        <taxon>Eukaryota</taxon>
        <taxon>Fungi</taxon>
        <taxon>Dikarya</taxon>
        <taxon>Ascomycota</taxon>
        <taxon>Pezizomycotina</taxon>
        <taxon>Dothideomycetes</taxon>
        <taxon>Dothideomycetes incertae sedis</taxon>
        <taxon>Microthyriales</taxon>
        <taxon>Microthyriaceae</taxon>
        <taxon>Microthyrium</taxon>
    </lineage>
</organism>
<protein>
    <submittedName>
        <fullName evidence="6">Glutathione-dependent formaldehyde-activating enzyme</fullName>
    </submittedName>
</protein>
<dbReference type="GO" id="GO:0046872">
    <property type="term" value="F:metal ion binding"/>
    <property type="evidence" value="ECO:0007669"/>
    <property type="project" value="UniProtKB-KW"/>
</dbReference>
<sequence length="179" mass="19998">MTSSTPPSPFTPLEGGCACGKVRYRLEVEPFAVHACHCRHCQKESGSAYQLNYGIETANITFTTPKENLIVVMKPSETGEGLPMARCATCYICIYHQNPIMGPAGSFVKVGTLDEIPSWIRPISHLFVRSKLPFVVIPEDVKTWQTFPESMDYYPEESARRMVALMPEIHKTINDLKSG</sequence>
<gene>
    <name evidence="6" type="ORF">BT63DRAFT_429815</name>
</gene>
<reference evidence="6" key="1">
    <citation type="journal article" date="2020" name="Stud. Mycol.">
        <title>101 Dothideomycetes genomes: a test case for predicting lifestyles and emergence of pathogens.</title>
        <authorList>
            <person name="Haridas S."/>
            <person name="Albert R."/>
            <person name="Binder M."/>
            <person name="Bloem J."/>
            <person name="Labutti K."/>
            <person name="Salamov A."/>
            <person name="Andreopoulos B."/>
            <person name="Baker S."/>
            <person name="Barry K."/>
            <person name="Bills G."/>
            <person name="Bluhm B."/>
            <person name="Cannon C."/>
            <person name="Castanera R."/>
            <person name="Culley D."/>
            <person name="Daum C."/>
            <person name="Ezra D."/>
            <person name="Gonzalez J."/>
            <person name="Henrissat B."/>
            <person name="Kuo A."/>
            <person name="Liang C."/>
            <person name="Lipzen A."/>
            <person name="Lutzoni F."/>
            <person name="Magnuson J."/>
            <person name="Mondo S."/>
            <person name="Nolan M."/>
            <person name="Ohm R."/>
            <person name="Pangilinan J."/>
            <person name="Park H.-J."/>
            <person name="Ramirez L."/>
            <person name="Alfaro M."/>
            <person name="Sun H."/>
            <person name="Tritt A."/>
            <person name="Yoshinaga Y."/>
            <person name="Zwiers L.-H."/>
            <person name="Turgeon B."/>
            <person name="Goodwin S."/>
            <person name="Spatafora J."/>
            <person name="Crous P."/>
            <person name="Grigoriev I."/>
        </authorList>
    </citation>
    <scope>NUCLEOTIDE SEQUENCE</scope>
    <source>
        <strain evidence="6">CBS 115976</strain>
    </source>
</reference>
<dbReference type="GO" id="GO:0016846">
    <property type="term" value="F:carbon-sulfur lyase activity"/>
    <property type="evidence" value="ECO:0007669"/>
    <property type="project" value="InterPro"/>
</dbReference>
<dbReference type="PROSITE" id="PS51891">
    <property type="entry name" value="CENP_V_GFA"/>
    <property type="match status" value="1"/>
</dbReference>
<dbReference type="PANTHER" id="PTHR33337:SF33">
    <property type="entry name" value="CENP-V_GFA DOMAIN-CONTAINING PROTEIN"/>
    <property type="match status" value="1"/>
</dbReference>
<comment type="similarity">
    <text evidence="1">Belongs to the Gfa family.</text>
</comment>
<proteinExistence type="inferred from homology"/>
<keyword evidence="2" id="KW-0479">Metal-binding</keyword>
<dbReference type="InterPro" id="IPR011057">
    <property type="entry name" value="Mss4-like_sf"/>
</dbReference>
<evidence type="ECO:0000259" key="5">
    <source>
        <dbReference type="PROSITE" id="PS51891"/>
    </source>
</evidence>
<dbReference type="Pfam" id="PF04828">
    <property type="entry name" value="GFA"/>
    <property type="match status" value="1"/>
</dbReference>
<dbReference type="InterPro" id="IPR006913">
    <property type="entry name" value="CENP-V/GFA"/>
</dbReference>
<evidence type="ECO:0000256" key="1">
    <source>
        <dbReference type="ARBA" id="ARBA00005495"/>
    </source>
</evidence>
<evidence type="ECO:0000256" key="2">
    <source>
        <dbReference type="ARBA" id="ARBA00022723"/>
    </source>
</evidence>
<evidence type="ECO:0000313" key="6">
    <source>
        <dbReference type="EMBL" id="KAF2664314.1"/>
    </source>
</evidence>
<dbReference type="Proteomes" id="UP000799302">
    <property type="component" value="Unassembled WGS sequence"/>
</dbReference>
<dbReference type="AlphaFoldDB" id="A0A6A6U061"/>
<dbReference type="SUPFAM" id="SSF51316">
    <property type="entry name" value="Mss4-like"/>
    <property type="match status" value="1"/>
</dbReference>
<feature type="domain" description="CENP-V/GFA" evidence="5">
    <location>
        <begin position="13"/>
        <end position="120"/>
    </location>
</feature>
<dbReference type="Gene3D" id="3.90.1590.10">
    <property type="entry name" value="glutathione-dependent formaldehyde- activating enzyme (gfa)"/>
    <property type="match status" value="1"/>
</dbReference>
<name>A0A6A6U061_9PEZI</name>